<dbReference type="InterPro" id="IPR003594">
    <property type="entry name" value="HATPase_dom"/>
</dbReference>
<dbReference type="Gene3D" id="3.40.50.2300">
    <property type="match status" value="1"/>
</dbReference>
<dbReference type="OrthoDB" id="9810730at2"/>
<feature type="compositionally biased region" description="Low complexity" evidence="5">
    <location>
        <begin position="22"/>
        <end position="37"/>
    </location>
</feature>
<dbReference type="SUPFAM" id="SSF55874">
    <property type="entry name" value="ATPase domain of HSP90 chaperone/DNA topoisomerase II/histidine kinase"/>
    <property type="match status" value="1"/>
</dbReference>
<evidence type="ECO:0000313" key="8">
    <source>
        <dbReference type="EMBL" id="QEA12973.1"/>
    </source>
</evidence>
<name>A0A5B8RV28_9BURK</name>
<dbReference type="EC" id="2.7.13.3" evidence="2"/>
<dbReference type="CDD" id="cd00156">
    <property type="entry name" value="REC"/>
    <property type="match status" value="1"/>
</dbReference>
<gene>
    <name evidence="8" type="ORF">FOZ74_07995</name>
</gene>
<organism evidence="8 9">
    <name type="scientific">Comamonas flocculans</name>
    <dbReference type="NCBI Taxonomy" id="2597701"/>
    <lineage>
        <taxon>Bacteria</taxon>
        <taxon>Pseudomonadati</taxon>
        <taxon>Pseudomonadota</taxon>
        <taxon>Betaproteobacteria</taxon>
        <taxon>Burkholderiales</taxon>
        <taxon>Comamonadaceae</taxon>
        <taxon>Comamonas</taxon>
    </lineage>
</organism>
<dbReference type="InterPro" id="IPR011006">
    <property type="entry name" value="CheY-like_superfamily"/>
</dbReference>
<dbReference type="SMART" id="SM00448">
    <property type="entry name" value="REC"/>
    <property type="match status" value="1"/>
</dbReference>
<keyword evidence="3 4" id="KW-0597">Phosphoprotein</keyword>
<dbReference type="PRINTS" id="PR00344">
    <property type="entry name" value="BCTRLSENSOR"/>
</dbReference>
<dbReference type="AlphaFoldDB" id="A0A5B8RV28"/>
<dbReference type="PROSITE" id="PS50110">
    <property type="entry name" value="RESPONSE_REGULATORY"/>
    <property type="match status" value="1"/>
</dbReference>
<keyword evidence="9" id="KW-1185">Reference proteome</keyword>
<dbReference type="PROSITE" id="PS50109">
    <property type="entry name" value="HIS_KIN"/>
    <property type="match status" value="1"/>
</dbReference>
<dbReference type="Proteomes" id="UP000321199">
    <property type="component" value="Chromosome"/>
</dbReference>
<dbReference type="Gene3D" id="3.30.565.10">
    <property type="entry name" value="Histidine kinase-like ATPase, C-terminal domain"/>
    <property type="match status" value="1"/>
</dbReference>
<comment type="catalytic activity">
    <reaction evidence="1">
        <text>ATP + protein L-histidine = ADP + protein N-phospho-L-histidine.</text>
        <dbReference type="EC" id="2.7.13.3"/>
    </reaction>
</comment>
<dbReference type="EMBL" id="CP042344">
    <property type="protein sequence ID" value="QEA12973.1"/>
    <property type="molecule type" value="Genomic_DNA"/>
</dbReference>
<feature type="region of interest" description="Disordered" evidence="5">
    <location>
        <begin position="15"/>
        <end position="122"/>
    </location>
</feature>
<protein>
    <recommendedName>
        <fullName evidence="2">histidine kinase</fullName>
        <ecNumber evidence="2">2.7.13.3</ecNumber>
    </recommendedName>
</protein>
<dbReference type="InterPro" id="IPR036890">
    <property type="entry name" value="HATPase_C_sf"/>
</dbReference>
<dbReference type="InterPro" id="IPR004358">
    <property type="entry name" value="Sig_transdc_His_kin-like_C"/>
</dbReference>
<evidence type="ECO:0000256" key="2">
    <source>
        <dbReference type="ARBA" id="ARBA00012438"/>
    </source>
</evidence>
<evidence type="ECO:0000259" key="7">
    <source>
        <dbReference type="PROSITE" id="PS50110"/>
    </source>
</evidence>
<evidence type="ECO:0000256" key="3">
    <source>
        <dbReference type="ARBA" id="ARBA00022553"/>
    </source>
</evidence>
<sequence length="414" mass="44329">MGAAARHAAFLACHARRSGHSPAQRVPGGRAGPAPRAGRSRQPCQDPFSGRRQPRPAPASARHAAARRRAGRATRRNAPGAADAADEHRGRPVFRTGRRNHGSGAHRCPGHPGPSDADALAHHAGARGGGLTLWLRTPRHGTLPAVLADPALLWRVLGNLLSNALRYTQTGGVMLAVRRARTASGLPAWRFEVRDSGPGIAALHRATVFDEFYRAHDDDRTHLNKGHCLGLAVAQRMAARMGTRVLLHPASERGRGCVFSITLPRADLTATVPAEPAQAAPLQRTMLPPGLHVLVVDDDPAARLALSTLLQGWGVRATICAGLEQAQAALPQTGLADTLHVHGLITDHWLGQGRRSHEVLDWARQRWPGLAAAVVSGGASSQDVDAITRHGARFWRKPLKPDTLHTWLAQLPRS</sequence>
<dbReference type="PANTHER" id="PTHR45339">
    <property type="entry name" value="HYBRID SIGNAL TRANSDUCTION HISTIDINE KINASE J"/>
    <property type="match status" value="1"/>
</dbReference>
<keyword evidence="8" id="KW-0418">Kinase</keyword>
<dbReference type="SUPFAM" id="SSF52172">
    <property type="entry name" value="CheY-like"/>
    <property type="match status" value="1"/>
</dbReference>
<accession>A0A5B8RV28</accession>
<evidence type="ECO:0000256" key="5">
    <source>
        <dbReference type="SAM" id="MobiDB-lite"/>
    </source>
</evidence>
<evidence type="ECO:0000259" key="6">
    <source>
        <dbReference type="PROSITE" id="PS50109"/>
    </source>
</evidence>
<dbReference type="PANTHER" id="PTHR45339:SF5">
    <property type="entry name" value="HISTIDINE KINASE"/>
    <property type="match status" value="1"/>
</dbReference>
<dbReference type="GO" id="GO:0000160">
    <property type="term" value="P:phosphorelay signal transduction system"/>
    <property type="evidence" value="ECO:0007669"/>
    <property type="project" value="InterPro"/>
</dbReference>
<evidence type="ECO:0000256" key="1">
    <source>
        <dbReference type="ARBA" id="ARBA00000085"/>
    </source>
</evidence>
<keyword evidence="8" id="KW-0808">Transferase</keyword>
<dbReference type="GO" id="GO:0004673">
    <property type="term" value="F:protein histidine kinase activity"/>
    <property type="evidence" value="ECO:0007669"/>
    <property type="project" value="UniProtKB-EC"/>
</dbReference>
<evidence type="ECO:0000313" key="9">
    <source>
        <dbReference type="Proteomes" id="UP000321199"/>
    </source>
</evidence>
<dbReference type="Pfam" id="PF02518">
    <property type="entry name" value="HATPase_c"/>
    <property type="match status" value="1"/>
</dbReference>
<feature type="domain" description="Histidine kinase" evidence="6">
    <location>
        <begin position="126"/>
        <end position="267"/>
    </location>
</feature>
<dbReference type="CDD" id="cd00075">
    <property type="entry name" value="HATPase"/>
    <property type="match status" value="1"/>
</dbReference>
<feature type="domain" description="Response regulatory" evidence="7">
    <location>
        <begin position="292"/>
        <end position="412"/>
    </location>
</feature>
<dbReference type="SMART" id="SM00387">
    <property type="entry name" value="HATPase_c"/>
    <property type="match status" value="1"/>
</dbReference>
<feature type="modified residue" description="4-aspartylphosphate" evidence="4">
    <location>
        <position position="347"/>
    </location>
</feature>
<evidence type="ECO:0000256" key="4">
    <source>
        <dbReference type="PROSITE-ProRule" id="PRU00169"/>
    </source>
</evidence>
<dbReference type="InterPro" id="IPR001789">
    <property type="entry name" value="Sig_transdc_resp-reg_receiver"/>
</dbReference>
<dbReference type="KEGG" id="cof:FOZ74_07995"/>
<proteinExistence type="predicted"/>
<feature type="compositionally biased region" description="Basic residues" evidence="5">
    <location>
        <begin position="64"/>
        <end position="75"/>
    </location>
</feature>
<dbReference type="InterPro" id="IPR005467">
    <property type="entry name" value="His_kinase_dom"/>
</dbReference>
<reference evidence="8 9" key="1">
    <citation type="submission" date="2019-07" db="EMBL/GenBank/DDBJ databases">
        <title>Complete genome sequence of Comamonas sp. NLF 7-7 isolated from livestock.</title>
        <authorList>
            <person name="Kim D.H."/>
            <person name="Kim J.G."/>
        </authorList>
    </citation>
    <scope>NUCLEOTIDE SEQUENCE [LARGE SCALE GENOMIC DNA]</scope>
    <source>
        <strain evidence="8 9">NLF 7-7</strain>
    </source>
</reference>